<dbReference type="Pfam" id="PF13972">
    <property type="entry name" value="TetR"/>
    <property type="match status" value="1"/>
</dbReference>
<evidence type="ECO:0000256" key="2">
    <source>
        <dbReference type="ARBA" id="ARBA00023125"/>
    </source>
</evidence>
<evidence type="ECO:0000256" key="4">
    <source>
        <dbReference type="PROSITE-ProRule" id="PRU00335"/>
    </source>
</evidence>
<evidence type="ECO:0000256" key="1">
    <source>
        <dbReference type="ARBA" id="ARBA00023015"/>
    </source>
</evidence>
<organism evidence="6 7">
    <name type="scientific">Novosphingobium ginsenosidimutans</name>
    <dbReference type="NCBI Taxonomy" id="1176536"/>
    <lineage>
        <taxon>Bacteria</taxon>
        <taxon>Pseudomonadati</taxon>
        <taxon>Pseudomonadota</taxon>
        <taxon>Alphaproteobacteria</taxon>
        <taxon>Sphingomonadales</taxon>
        <taxon>Sphingomonadaceae</taxon>
        <taxon>Novosphingobium</taxon>
    </lineage>
</organism>
<accession>A0A5B8S3D4</accession>
<dbReference type="Pfam" id="PF00440">
    <property type="entry name" value="TetR_N"/>
    <property type="match status" value="1"/>
</dbReference>
<dbReference type="OrthoDB" id="9795242at2"/>
<dbReference type="Gene3D" id="1.10.357.10">
    <property type="entry name" value="Tetracycline Repressor, domain 2"/>
    <property type="match status" value="1"/>
</dbReference>
<proteinExistence type="predicted"/>
<dbReference type="KEGG" id="ngf:FRF71_07550"/>
<keyword evidence="2 4" id="KW-0238">DNA-binding</keyword>
<evidence type="ECO:0000256" key="3">
    <source>
        <dbReference type="ARBA" id="ARBA00023163"/>
    </source>
</evidence>
<evidence type="ECO:0000313" key="7">
    <source>
        <dbReference type="Proteomes" id="UP000321172"/>
    </source>
</evidence>
<dbReference type="PROSITE" id="PS50977">
    <property type="entry name" value="HTH_TETR_2"/>
    <property type="match status" value="1"/>
</dbReference>
<feature type="DNA-binding region" description="H-T-H motif" evidence="4">
    <location>
        <begin position="24"/>
        <end position="43"/>
    </location>
</feature>
<dbReference type="InterPro" id="IPR050109">
    <property type="entry name" value="HTH-type_TetR-like_transc_reg"/>
</dbReference>
<keyword evidence="7" id="KW-1185">Reference proteome</keyword>
<dbReference type="GO" id="GO:0000976">
    <property type="term" value="F:transcription cis-regulatory region binding"/>
    <property type="evidence" value="ECO:0007669"/>
    <property type="project" value="TreeGrafter"/>
</dbReference>
<dbReference type="InterPro" id="IPR001647">
    <property type="entry name" value="HTH_TetR"/>
</dbReference>
<evidence type="ECO:0000313" key="6">
    <source>
        <dbReference type="EMBL" id="QEA15999.1"/>
    </source>
</evidence>
<protein>
    <submittedName>
        <fullName evidence="6">TetR/AcrR family transcriptional regulator</fullName>
    </submittedName>
</protein>
<name>A0A5B8S3D4_9SPHN</name>
<dbReference type="RefSeq" id="WP_147090031.1">
    <property type="nucleotide sequence ID" value="NZ_BAABJD010000001.1"/>
</dbReference>
<dbReference type="AlphaFoldDB" id="A0A5B8S3D4"/>
<dbReference type="GO" id="GO:0003700">
    <property type="term" value="F:DNA-binding transcription factor activity"/>
    <property type="evidence" value="ECO:0007669"/>
    <property type="project" value="TreeGrafter"/>
</dbReference>
<dbReference type="EMBL" id="CP042345">
    <property type="protein sequence ID" value="QEA15999.1"/>
    <property type="molecule type" value="Genomic_DNA"/>
</dbReference>
<sequence>MRTRDRIVVTALHLFNEAGYAAVTTALLAERLGMAEGNLWYHFKTKRALLDAIGERFAASIEARLALLPEGDPVAGYIRLLRAMMAEFRDFRFLYRDQPAYGDHATLIAENAPRWTRETFAQIEAHLAALVEAGLLNLPREQLPNLAINATILLRFGLEHERELGAPTASGTGAVRRTLLRHLTLLEHALAPAAAAELKAAIEAIEAEEPLAA</sequence>
<dbReference type="SUPFAM" id="SSF46689">
    <property type="entry name" value="Homeodomain-like"/>
    <property type="match status" value="1"/>
</dbReference>
<keyword evidence="3" id="KW-0804">Transcription</keyword>
<evidence type="ECO:0000259" key="5">
    <source>
        <dbReference type="PROSITE" id="PS50977"/>
    </source>
</evidence>
<dbReference type="PANTHER" id="PTHR30055">
    <property type="entry name" value="HTH-TYPE TRANSCRIPTIONAL REGULATOR RUTR"/>
    <property type="match status" value="1"/>
</dbReference>
<gene>
    <name evidence="6" type="ORF">FRF71_07550</name>
</gene>
<keyword evidence="1" id="KW-0805">Transcription regulation</keyword>
<dbReference type="PRINTS" id="PR00455">
    <property type="entry name" value="HTHTETR"/>
</dbReference>
<feature type="domain" description="HTH tetR-type" evidence="5">
    <location>
        <begin position="1"/>
        <end position="61"/>
    </location>
</feature>
<dbReference type="Proteomes" id="UP000321172">
    <property type="component" value="Chromosome"/>
</dbReference>
<dbReference type="PANTHER" id="PTHR30055:SF234">
    <property type="entry name" value="HTH-TYPE TRANSCRIPTIONAL REGULATOR BETI"/>
    <property type="match status" value="1"/>
</dbReference>
<reference evidence="6 7" key="1">
    <citation type="journal article" date="2013" name="J. Microbiol. Biotechnol.">
        <title>Novosphingobium ginsenosidimutans sp. nov., with the ability to convert ginsenoside.</title>
        <authorList>
            <person name="Kim J.K."/>
            <person name="He D."/>
            <person name="Liu Q.M."/>
            <person name="Park H.Y."/>
            <person name="Jung M.S."/>
            <person name="Yoon M.H."/>
            <person name="Kim S.C."/>
            <person name="Im W.T."/>
        </authorList>
    </citation>
    <scope>NUCLEOTIDE SEQUENCE [LARGE SCALE GENOMIC DNA]</scope>
    <source>
        <strain evidence="6 7">FW-6</strain>
    </source>
</reference>
<dbReference type="InterPro" id="IPR025722">
    <property type="entry name" value="TetR"/>
</dbReference>
<dbReference type="InterPro" id="IPR009057">
    <property type="entry name" value="Homeodomain-like_sf"/>
</dbReference>